<organism evidence="2 3">
    <name type="scientific">Eikenella glucosivorans</name>
    <dbReference type="NCBI Taxonomy" id="2766967"/>
    <lineage>
        <taxon>Bacteria</taxon>
        <taxon>Pseudomonadati</taxon>
        <taxon>Pseudomonadota</taxon>
        <taxon>Betaproteobacteria</taxon>
        <taxon>Neisseriales</taxon>
        <taxon>Neisseriaceae</taxon>
        <taxon>Eikenella</taxon>
    </lineage>
</organism>
<dbReference type="Pfam" id="PF24693">
    <property type="entry name" value="DUF7660"/>
    <property type="match status" value="1"/>
</dbReference>
<reference evidence="2 3" key="1">
    <citation type="submission" date="2020-09" db="EMBL/GenBank/DDBJ databases">
        <title>Eikenella S3660 sp. nov., isolated from a throat swab.</title>
        <authorList>
            <person name="Buhl M."/>
        </authorList>
    </citation>
    <scope>NUCLEOTIDE SEQUENCE [LARGE SCALE GENOMIC DNA]</scope>
    <source>
        <strain evidence="2 3">S3360</strain>
    </source>
</reference>
<proteinExistence type="predicted"/>
<sequence length="80" mass="9045">MPQKIRTRQDFLAFLSDFAQAPNPQTFPNAALPDFLQAMHGWIADMEAYYHSTGQPQPFSETKLSWQALADILQAAAVYE</sequence>
<accession>A0ABS0NB84</accession>
<evidence type="ECO:0000313" key="2">
    <source>
        <dbReference type="EMBL" id="MBH5329557.1"/>
    </source>
</evidence>
<name>A0ABS0NB84_9NEIS</name>
<comment type="caution">
    <text evidence="2">The sequence shown here is derived from an EMBL/GenBank/DDBJ whole genome shotgun (WGS) entry which is preliminary data.</text>
</comment>
<dbReference type="EMBL" id="JACSGR010000005">
    <property type="protein sequence ID" value="MBH5329557.1"/>
    <property type="molecule type" value="Genomic_DNA"/>
</dbReference>
<gene>
    <name evidence="2" type="ORF">H9Q10_07745</name>
</gene>
<dbReference type="Proteomes" id="UP000768471">
    <property type="component" value="Unassembled WGS sequence"/>
</dbReference>
<feature type="domain" description="DUF7660" evidence="1">
    <location>
        <begin position="7"/>
        <end position="80"/>
    </location>
</feature>
<protein>
    <recommendedName>
        <fullName evidence="1">DUF7660 domain-containing protein</fullName>
    </recommendedName>
</protein>
<evidence type="ECO:0000259" key="1">
    <source>
        <dbReference type="Pfam" id="PF24693"/>
    </source>
</evidence>
<dbReference type="InterPro" id="IPR056077">
    <property type="entry name" value="DUF7660"/>
</dbReference>
<evidence type="ECO:0000313" key="3">
    <source>
        <dbReference type="Proteomes" id="UP000768471"/>
    </source>
</evidence>
<dbReference type="RefSeq" id="WP_197903382.1">
    <property type="nucleotide sequence ID" value="NZ_JACSGR010000005.1"/>
</dbReference>
<keyword evidence="3" id="KW-1185">Reference proteome</keyword>